<accession>A0A507CDE8</accession>
<dbReference type="Proteomes" id="UP000320475">
    <property type="component" value="Unassembled WGS sequence"/>
</dbReference>
<feature type="compositionally biased region" description="Low complexity" evidence="1">
    <location>
        <begin position="127"/>
        <end position="140"/>
    </location>
</feature>
<dbReference type="EMBL" id="QEAM01000509">
    <property type="protein sequence ID" value="TPX39241.1"/>
    <property type="molecule type" value="Genomic_DNA"/>
</dbReference>
<feature type="transmembrane region" description="Helical" evidence="2">
    <location>
        <begin position="387"/>
        <end position="407"/>
    </location>
</feature>
<dbReference type="OrthoDB" id="10669097at2759"/>
<dbReference type="Proteomes" id="UP000317494">
    <property type="component" value="Unassembled WGS sequence"/>
</dbReference>
<keyword evidence="2" id="KW-0812">Transmembrane</keyword>
<feature type="region of interest" description="Disordered" evidence="1">
    <location>
        <begin position="121"/>
        <end position="155"/>
    </location>
</feature>
<keyword evidence="2" id="KW-0472">Membrane</keyword>
<evidence type="ECO:0000256" key="1">
    <source>
        <dbReference type="SAM" id="MobiDB-lite"/>
    </source>
</evidence>
<reference evidence="5 6" key="1">
    <citation type="journal article" date="2019" name="Sci. Rep.">
        <title>Comparative genomics of chytrid fungi reveal insights into the obligate biotrophic and pathogenic lifestyle of Synchytrium endobioticum.</title>
        <authorList>
            <person name="van de Vossenberg B.T.L.H."/>
            <person name="Warris S."/>
            <person name="Nguyen H.D.T."/>
            <person name="van Gent-Pelzer M.P.E."/>
            <person name="Joly D.L."/>
            <person name="van de Geest H.C."/>
            <person name="Bonants P.J.M."/>
            <person name="Smith D.S."/>
            <person name="Levesque C.A."/>
            <person name="van der Lee T.A.J."/>
        </authorList>
    </citation>
    <scope>NUCLEOTIDE SEQUENCE [LARGE SCALE GENOMIC DNA]</scope>
    <source>
        <strain evidence="4 6">LEV6574</strain>
        <strain evidence="3 5">MB42</strain>
    </source>
</reference>
<feature type="compositionally biased region" description="Polar residues" evidence="1">
    <location>
        <begin position="48"/>
        <end position="64"/>
    </location>
</feature>
<feature type="region of interest" description="Disordered" evidence="1">
    <location>
        <begin position="39"/>
        <end position="89"/>
    </location>
</feature>
<comment type="caution">
    <text evidence="3">The sequence shown here is derived from an EMBL/GenBank/DDBJ whole genome shotgun (WGS) entry which is preliminary data.</text>
</comment>
<dbReference type="AlphaFoldDB" id="A0A507CDE8"/>
<feature type="compositionally biased region" description="Polar residues" evidence="1">
    <location>
        <begin position="141"/>
        <end position="155"/>
    </location>
</feature>
<evidence type="ECO:0000313" key="6">
    <source>
        <dbReference type="Proteomes" id="UP000320475"/>
    </source>
</evidence>
<feature type="compositionally biased region" description="Low complexity" evidence="1">
    <location>
        <begin position="65"/>
        <end position="86"/>
    </location>
</feature>
<evidence type="ECO:0000313" key="3">
    <source>
        <dbReference type="EMBL" id="TPX37368.1"/>
    </source>
</evidence>
<gene>
    <name evidence="4" type="ORF">SeLEV6574_g07358</name>
    <name evidence="3" type="ORF">SeMB42_g06913</name>
</gene>
<keyword evidence="5" id="KW-1185">Reference proteome</keyword>
<evidence type="ECO:0000313" key="5">
    <source>
        <dbReference type="Proteomes" id="UP000317494"/>
    </source>
</evidence>
<name>A0A507CDE8_9FUNG</name>
<keyword evidence="2" id="KW-1133">Transmembrane helix</keyword>
<evidence type="ECO:0000256" key="2">
    <source>
        <dbReference type="SAM" id="Phobius"/>
    </source>
</evidence>
<evidence type="ECO:0000313" key="4">
    <source>
        <dbReference type="EMBL" id="TPX39241.1"/>
    </source>
</evidence>
<dbReference type="EMBL" id="QEAN01000427">
    <property type="protein sequence ID" value="TPX37368.1"/>
    <property type="molecule type" value="Genomic_DNA"/>
</dbReference>
<dbReference type="VEuPathDB" id="FungiDB:SeMB42_g06913"/>
<sequence length="433" mass="47336">MSWLSHYREPDASTTAVLADNDPYLLQVMGMVTKHHLEKTQETRRHLSASTNTTSTQINANTSASPPNVSTSSEPSSEPSSLRTTSLDASRTDFVARPMSAANGPAFETDVPWPAVFRSASGSYTRPESSPESSPESPQPLMSNDTADNGPSSPVFVNSLISADVNEVGQLTVEERELFEAFDGLDRRLDDLSKMLARAKAGLRAQIIQEEDLLAQLSSLKPIERAPYMSPLNRAEHVFPVMSDGAGSPASPIPRNSWFGSLANQSLLSLASSYPMSTLSSPTSAAYVAEPEFEGSTEGIHSSTMLPEKLMLSHFEFLLSDLEVLEDAATRIAESQTTATESIRTMQEELEQLSKRMNGDWSERMKAVEYGVQKIYVGRQADLSTEIYYQLLAWLLGLAGFGLWAVFKVVQGGRFMMGLGTLAIQGTVRLRKH</sequence>
<organism evidence="3 5">
    <name type="scientific">Synchytrium endobioticum</name>
    <dbReference type="NCBI Taxonomy" id="286115"/>
    <lineage>
        <taxon>Eukaryota</taxon>
        <taxon>Fungi</taxon>
        <taxon>Fungi incertae sedis</taxon>
        <taxon>Chytridiomycota</taxon>
        <taxon>Chytridiomycota incertae sedis</taxon>
        <taxon>Chytridiomycetes</taxon>
        <taxon>Synchytriales</taxon>
        <taxon>Synchytriaceae</taxon>
        <taxon>Synchytrium</taxon>
    </lineage>
</organism>
<proteinExistence type="predicted"/>
<protein>
    <submittedName>
        <fullName evidence="3">Uncharacterized protein</fullName>
    </submittedName>
</protein>